<keyword evidence="16" id="KW-1185">Reference proteome</keyword>
<protein>
    <recommendedName>
        <fullName evidence="10">Coatomer subunit delta</fullName>
    </recommendedName>
</protein>
<evidence type="ECO:0000256" key="11">
    <source>
        <dbReference type="SAM" id="Coils"/>
    </source>
</evidence>
<reference evidence="15" key="1">
    <citation type="submission" date="2024-02" db="EMBL/GenBank/DDBJ databases">
        <authorList>
            <consortium name="ELIXIR-Norway"/>
            <consortium name="Elixir Norway"/>
        </authorList>
    </citation>
    <scope>NUCLEOTIDE SEQUENCE</scope>
</reference>
<dbReference type="SUPFAM" id="SSF47923">
    <property type="entry name" value="Ypt/Rab-GAP domain of gyp1p"/>
    <property type="match status" value="2"/>
</dbReference>
<feature type="compositionally biased region" description="Low complexity" evidence="12">
    <location>
        <begin position="151"/>
        <end position="170"/>
    </location>
</feature>
<feature type="compositionally biased region" description="Low complexity" evidence="12">
    <location>
        <begin position="101"/>
        <end position="121"/>
    </location>
</feature>
<proteinExistence type="inferred from homology"/>
<dbReference type="InterPro" id="IPR011012">
    <property type="entry name" value="Longin-like_dom_sf"/>
</dbReference>
<organism evidence="15 16">
    <name type="scientific">Sphagnum jensenii</name>
    <dbReference type="NCBI Taxonomy" id="128206"/>
    <lineage>
        <taxon>Eukaryota</taxon>
        <taxon>Viridiplantae</taxon>
        <taxon>Streptophyta</taxon>
        <taxon>Embryophyta</taxon>
        <taxon>Bryophyta</taxon>
        <taxon>Sphagnophytina</taxon>
        <taxon>Sphagnopsida</taxon>
        <taxon>Sphagnales</taxon>
        <taxon>Sphagnaceae</taxon>
        <taxon>Sphagnum</taxon>
    </lineage>
</organism>
<comment type="similarity">
    <text evidence="2 10">Belongs to the adaptor complexes medium subunit family. Delta-COP subfamily.</text>
</comment>
<evidence type="ECO:0000256" key="7">
    <source>
        <dbReference type="ARBA" id="ARBA00023034"/>
    </source>
</evidence>
<feature type="domain" description="MHD" evidence="14">
    <location>
        <begin position="1068"/>
        <end position="1308"/>
    </location>
</feature>
<dbReference type="Gene3D" id="1.10.472.80">
    <property type="entry name" value="Ypt/Rab-GAP domain of gyp1p, domain 3"/>
    <property type="match status" value="1"/>
</dbReference>
<dbReference type="InterPro" id="IPR028565">
    <property type="entry name" value="MHD"/>
</dbReference>
<keyword evidence="11" id="KW-0175">Coiled coil</keyword>
<gene>
    <name evidence="15" type="ORF">CSSPJE1EN1_LOCUS7683</name>
</gene>
<evidence type="ECO:0000313" key="16">
    <source>
        <dbReference type="Proteomes" id="UP001497444"/>
    </source>
</evidence>
<evidence type="ECO:0000256" key="1">
    <source>
        <dbReference type="ARBA" id="ARBA00004255"/>
    </source>
</evidence>
<keyword evidence="5 10" id="KW-0931">ER-Golgi transport</keyword>
<dbReference type="Pfam" id="PF00928">
    <property type="entry name" value="Adap_comp_sub"/>
    <property type="match status" value="1"/>
</dbReference>
<dbReference type="CDD" id="cd09254">
    <property type="entry name" value="AP_delta-COPI_MHD"/>
    <property type="match status" value="1"/>
</dbReference>
<feature type="compositionally biased region" description="Acidic residues" evidence="12">
    <location>
        <begin position="193"/>
        <end position="204"/>
    </location>
</feature>
<keyword evidence="3 10" id="KW-0813">Transport</keyword>
<dbReference type="SMART" id="SM00164">
    <property type="entry name" value="TBC"/>
    <property type="match status" value="1"/>
</dbReference>
<dbReference type="InterPro" id="IPR036168">
    <property type="entry name" value="AP2_Mu_C_sf"/>
</dbReference>
<dbReference type="Gene3D" id="3.30.450.60">
    <property type="match status" value="1"/>
</dbReference>
<evidence type="ECO:0000256" key="10">
    <source>
        <dbReference type="RuleBase" id="RU366052"/>
    </source>
</evidence>
<evidence type="ECO:0000256" key="2">
    <source>
        <dbReference type="ARBA" id="ARBA00010516"/>
    </source>
</evidence>
<dbReference type="Gene3D" id="1.10.8.270">
    <property type="entry name" value="putative rabgap domain of human tbc1 domain family member 14 like domains"/>
    <property type="match status" value="1"/>
</dbReference>
<feature type="region of interest" description="Disordered" evidence="12">
    <location>
        <begin position="92"/>
        <end position="127"/>
    </location>
</feature>
<evidence type="ECO:0000313" key="15">
    <source>
        <dbReference type="EMBL" id="CAK9262205.1"/>
    </source>
</evidence>
<keyword evidence="9" id="KW-0968">Cytoplasmic vesicle</keyword>
<name>A0ABP0W5X7_9BRYO</name>
<feature type="compositionally biased region" description="Polar residues" evidence="12">
    <location>
        <begin position="288"/>
        <end position="303"/>
    </location>
</feature>
<feature type="region of interest" description="Disordered" evidence="12">
    <location>
        <begin position="282"/>
        <end position="309"/>
    </location>
</feature>
<keyword evidence="7 10" id="KW-0333">Golgi apparatus</keyword>
<evidence type="ECO:0000259" key="13">
    <source>
        <dbReference type="PROSITE" id="PS50086"/>
    </source>
</evidence>
<evidence type="ECO:0000259" key="14">
    <source>
        <dbReference type="PROSITE" id="PS51072"/>
    </source>
</evidence>
<evidence type="ECO:0000256" key="6">
    <source>
        <dbReference type="ARBA" id="ARBA00022927"/>
    </source>
</evidence>
<dbReference type="PANTHER" id="PTHR10121">
    <property type="entry name" value="COATOMER SUBUNIT DELTA"/>
    <property type="match status" value="1"/>
</dbReference>
<dbReference type="EMBL" id="OZ020109">
    <property type="protein sequence ID" value="CAK9262205.1"/>
    <property type="molecule type" value="Genomic_DNA"/>
</dbReference>
<dbReference type="SUPFAM" id="SSF64356">
    <property type="entry name" value="SNARE-like"/>
    <property type="match status" value="1"/>
</dbReference>
<keyword evidence="4 10" id="KW-0963">Cytoplasm</keyword>
<feature type="domain" description="Rab-GAP TBC" evidence="13">
    <location>
        <begin position="239"/>
        <end position="454"/>
    </location>
</feature>
<dbReference type="PROSITE" id="PS50086">
    <property type="entry name" value="TBC_RABGAP"/>
    <property type="match status" value="1"/>
</dbReference>
<keyword evidence="8 10" id="KW-0472">Membrane</keyword>
<keyword evidence="6 10" id="KW-0653">Protein transport</keyword>
<sequence>MLLSFARGEEKMPAAGDYRGAWQVAGSSSQESRDMYGFAVRPQHLKRYREHASIYKEEEAERCERWEQFLGLHNTNKPSSVEEDAAQCILVPPGEGGRGGSTAAAAAAEVGEQTDSSSRNSSSDRHTWVQLRTSHLWAVEQVVRNRRKSKVSSSSIAGGSSLGEAASADAIDGGVGESSIEAEDNGGAAAASDDNDDDSDEEFYDVERSDSVQDAADQASSDVQECPWEEELKVLVSGGVPMALRGELWQVFVGSKERWVHGYYQALLAQQAEVSAEANGIKDPTAVDDNNSTLDQQSSPHSNQSEKWRSQIEKDLPRTFPGHPALDEDGLNMLRCLLTAYARHNPAVGYCQAMNFLAALLLLLMPEENAFWTLTGIIDNYFGGYYTEKLVEAQVDQLVFEQLVRERFPRLSAHLDSLGVQVAWVSGPWFLSIFVNVLPWESVLRVWDVLLYEGNRSMLFRTGLALMETHAGKLMLQRDTGDAVAMLQSMGEATFDSSQLVLAACLGFSDVHEDRLEQLRNQHRPSVLSALHERSLELHLWHSTNGVAAKTGSLVDQTVGRSLPLRNSMISVQEKLEHVSKAGMGRDLDILLERVDLNVEEAGSMDLQEQVLWLKTELCSALEARKAATCRAEELEVALMEMVKEDNRLLLSAQVEKLEAQMVTLKKALSDKEEQEQVMVQVLVRMEQEQRIADDARRFAELDAAAQRSIADEAKEMAEKATQALAAMEKRAVMAESMLEATINSDAGKVEGAGGVPSVVPDNSSAGAYRQTFFSRPFTLNWREKSKVVLAASIISKSGKALVSRQFMDMSRIRIEGLLAAFPKLVGSGKQHTYVETENVRYVYQPMETLFLLLVTNKQSNILEDLETLRLISKLVPEYVPALDEEGICKMAFELIFAFDEVISLGHKENVTLGQVKQYVEMESHEERLHKLVIESKINDTKDVMKRKASEIDKNRIEKNRSEKGGFMSVPSTSFIRFENGFGDNNSSAKSGGFKSSSTNFGSGGLDSDAFVPKARNATTGAPSKASGMQLGKSTKTNQFLESLKAEGEVLVEAVAPGPVRSAAPVITDPITVGIEEKLTVTLKKDGGLENLVVQGTMSLVVQKEEDAYIRVQVDSGANKLFNFNTHPNIDKNLYAKKNILGLKDPKRPFPTGTSLAILRWRMQSKQESLVPLSINCWPSVSGGESYVNIEYEASKAFELQNVIIQIPLPALRDPPTVNQVDGEWRYDSRRSILEWSIVLIDNTNRNGSMEFVVPAADPSAFFPIDINFSSNKTFCDLKVGTVMQVQGGNPVRFAKRTQLVADSYQVL</sequence>
<comment type="subcellular location">
    <subcellularLocation>
        <location evidence="10">Cytoplasm</location>
    </subcellularLocation>
    <subcellularLocation>
        <location evidence="1 10">Golgi apparatus membrane</location>
        <topology evidence="1 10">Peripheral membrane protein</topology>
        <orientation evidence="1 10">Cytoplasmic side</orientation>
    </subcellularLocation>
    <subcellularLocation>
        <location evidence="10">Cytoplasmic vesicle</location>
        <location evidence="10">COPI-coated vesicle membrane</location>
        <topology evidence="10">Peripheral membrane protein</topology>
        <orientation evidence="10">Cytoplasmic side</orientation>
    </subcellularLocation>
</comment>
<dbReference type="PANTHER" id="PTHR10121:SF0">
    <property type="entry name" value="COATOMER SUBUNIT DELTA"/>
    <property type="match status" value="1"/>
</dbReference>
<dbReference type="InterPro" id="IPR027059">
    <property type="entry name" value="Coatomer_dsu"/>
</dbReference>
<evidence type="ECO:0000256" key="12">
    <source>
        <dbReference type="SAM" id="MobiDB-lite"/>
    </source>
</evidence>
<dbReference type="Proteomes" id="UP001497444">
    <property type="component" value="Chromosome 14"/>
</dbReference>
<evidence type="ECO:0000256" key="4">
    <source>
        <dbReference type="ARBA" id="ARBA00022490"/>
    </source>
</evidence>
<evidence type="ECO:0000256" key="5">
    <source>
        <dbReference type="ARBA" id="ARBA00022892"/>
    </source>
</evidence>
<dbReference type="InterPro" id="IPR000195">
    <property type="entry name" value="Rab-GAP-TBC_dom"/>
</dbReference>
<dbReference type="CDD" id="cd14830">
    <property type="entry name" value="Delta_COP_N"/>
    <property type="match status" value="1"/>
</dbReference>
<dbReference type="PROSITE" id="PS51072">
    <property type="entry name" value="MHD"/>
    <property type="match status" value="1"/>
</dbReference>
<feature type="coiled-coil region" evidence="11">
    <location>
        <begin position="711"/>
        <end position="738"/>
    </location>
</feature>
<dbReference type="InterPro" id="IPR035969">
    <property type="entry name" value="Rab-GAP_TBC_sf"/>
</dbReference>
<feature type="region of interest" description="Disordered" evidence="12">
    <location>
        <begin position="148"/>
        <end position="224"/>
    </location>
</feature>
<comment type="function">
    <text evidence="10">The coatomer is a cytosolic protein complex that binds to dilysine motifs and reversibly associates with Golgi non-clathrin-coated vesicles, which further mediate biosynthetic protein transport from the ER, via the Golgi up to the trans Golgi network.</text>
</comment>
<feature type="coiled-coil region" evidence="11">
    <location>
        <begin position="625"/>
        <end position="675"/>
    </location>
</feature>
<comment type="subunit">
    <text evidence="10">Oligomeric complex that consists of at least the alpha, beta, beta', gamma, delta, epsilon and zeta subunits.</text>
</comment>
<dbReference type="Gene3D" id="2.60.40.1170">
    <property type="entry name" value="Mu homology domain, subdomain B"/>
    <property type="match status" value="2"/>
</dbReference>
<dbReference type="Pfam" id="PF00566">
    <property type="entry name" value="RabGAP-TBC"/>
    <property type="match status" value="1"/>
</dbReference>
<dbReference type="SUPFAM" id="SSF49447">
    <property type="entry name" value="Second domain of Mu2 adaptin subunit (ap50) of ap2 adaptor"/>
    <property type="match status" value="1"/>
</dbReference>
<accession>A0ABP0W5X7</accession>
<evidence type="ECO:0000256" key="9">
    <source>
        <dbReference type="ARBA" id="ARBA00023329"/>
    </source>
</evidence>
<evidence type="ECO:0000256" key="3">
    <source>
        <dbReference type="ARBA" id="ARBA00022448"/>
    </source>
</evidence>
<evidence type="ECO:0000256" key="8">
    <source>
        <dbReference type="ARBA" id="ARBA00023136"/>
    </source>
</evidence>